<dbReference type="Proteomes" id="UP000015105">
    <property type="component" value="Chromosome 4D"/>
</dbReference>
<evidence type="ECO:0000313" key="1">
    <source>
        <dbReference type="EnsemblPlants" id="AET4Gv20661700.10"/>
    </source>
</evidence>
<accession>A0A453IS79</accession>
<reference evidence="1" key="4">
    <citation type="submission" date="2019-03" db="UniProtKB">
        <authorList>
            <consortium name="EnsemblPlants"/>
        </authorList>
    </citation>
    <scope>IDENTIFICATION</scope>
</reference>
<proteinExistence type="predicted"/>
<reference evidence="2" key="1">
    <citation type="journal article" date="2014" name="Science">
        <title>Ancient hybridizations among the ancestral genomes of bread wheat.</title>
        <authorList>
            <consortium name="International Wheat Genome Sequencing Consortium,"/>
            <person name="Marcussen T."/>
            <person name="Sandve S.R."/>
            <person name="Heier L."/>
            <person name="Spannagl M."/>
            <person name="Pfeifer M."/>
            <person name="Jakobsen K.S."/>
            <person name="Wulff B.B."/>
            <person name="Steuernagel B."/>
            <person name="Mayer K.F."/>
            <person name="Olsen O.A."/>
        </authorList>
    </citation>
    <scope>NUCLEOTIDE SEQUENCE [LARGE SCALE GENOMIC DNA]</scope>
    <source>
        <strain evidence="2">cv. AL8/78</strain>
    </source>
</reference>
<organism evidence="1 2">
    <name type="scientific">Aegilops tauschii subsp. strangulata</name>
    <name type="common">Goatgrass</name>
    <dbReference type="NCBI Taxonomy" id="200361"/>
    <lineage>
        <taxon>Eukaryota</taxon>
        <taxon>Viridiplantae</taxon>
        <taxon>Streptophyta</taxon>
        <taxon>Embryophyta</taxon>
        <taxon>Tracheophyta</taxon>
        <taxon>Spermatophyta</taxon>
        <taxon>Magnoliopsida</taxon>
        <taxon>Liliopsida</taxon>
        <taxon>Poales</taxon>
        <taxon>Poaceae</taxon>
        <taxon>BOP clade</taxon>
        <taxon>Pooideae</taxon>
        <taxon>Triticodae</taxon>
        <taxon>Triticeae</taxon>
        <taxon>Triticinae</taxon>
        <taxon>Aegilops</taxon>
    </lineage>
</organism>
<keyword evidence="2" id="KW-1185">Reference proteome</keyword>
<dbReference type="EnsemblPlants" id="AET4Gv20661700.10">
    <property type="protein sequence ID" value="AET4Gv20661700.10"/>
    <property type="gene ID" value="AET4Gv20661700"/>
</dbReference>
<dbReference type="Gramene" id="AET4Gv20661700.10">
    <property type="protein sequence ID" value="AET4Gv20661700.10"/>
    <property type="gene ID" value="AET4Gv20661700"/>
</dbReference>
<reference evidence="1" key="5">
    <citation type="journal article" date="2021" name="G3 (Bethesda)">
        <title>Aegilops tauschii genome assembly Aet v5.0 features greater sequence contiguity and improved annotation.</title>
        <authorList>
            <person name="Wang L."/>
            <person name="Zhu T."/>
            <person name="Rodriguez J.C."/>
            <person name="Deal K.R."/>
            <person name="Dubcovsky J."/>
            <person name="McGuire P.E."/>
            <person name="Lux T."/>
            <person name="Spannagl M."/>
            <person name="Mayer K.F.X."/>
            <person name="Baldrich P."/>
            <person name="Meyers B.C."/>
            <person name="Huo N."/>
            <person name="Gu Y.Q."/>
            <person name="Zhou H."/>
            <person name="Devos K.M."/>
            <person name="Bennetzen J.L."/>
            <person name="Unver T."/>
            <person name="Budak H."/>
            <person name="Gulick P.J."/>
            <person name="Galiba G."/>
            <person name="Kalapos B."/>
            <person name="Nelson D.R."/>
            <person name="Li P."/>
            <person name="You F.M."/>
            <person name="Luo M.C."/>
            <person name="Dvorak J."/>
        </authorList>
    </citation>
    <scope>NUCLEOTIDE SEQUENCE [LARGE SCALE GENOMIC DNA]</scope>
    <source>
        <strain evidence="1">cv. AL8/78</strain>
    </source>
</reference>
<dbReference type="AlphaFoldDB" id="A0A453IS79"/>
<sequence>MCDCQPSRAQIRSIVSCVLYILPQRQISTEHATALLSSPIIISQRPGFGLDAAAKSFAAAIAQARQGVQPHPRD</sequence>
<reference evidence="2" key="2">
    <citation type="journal article" date="2017" name="Nat. Plants">
        <title>The Aegilops tauschii genome reveals multiple impacts of transposons.</title>
        <authorList>
            <person name="Zhao G."/>
            <person name="Zou C."/>
            <person name="Li K."/>
            <person name="Wang K."/>
            <person name="Li T."/>
            <person name="Gao L."/>
            <person name="Zhang X."/>
            <person name="Wang H."/>
            <person name="Yang Z."/>
            <person name="Liu X."/>
            <person name="Jiang W."/>
            <person name="Mao L."/>
            <person name="Kong X."/>
            <person name="Jiao Y."/>
            <person name="Jia J."/>
        </authorList>
    </citation>
    <scope>NUCLEOTIDE SEQUENCE [LARGE SCALE GENOMIC DNA]</scope>
    <source>
        <strain evidence="2">cv. AL8/78</strain>
    </source>
</reference>
<reference evidence="1" key="3">
    <citation type="journal article" date="2017" name="Nature">
        <title>Genome sequence of the progenitor of the wheat D genome Aegilops tauschii.</title>
        <authorList>
            <person name="Luo M.C."/>
            <person name="Gu Y.Q."/>
            <person name="Puiu D."/>
            <person name="Wang H."/>
            <person name="Twardziok S.O."/>
            <person name="Deal K.R."/>
            <person name="Huo N."/>
            <person name="Zhu T."/>
            <person name="Wang L."/>
            <person name="Wang Y."/>
            <person name="McGuire P.E."/>
            <person name="Liu S."/>
            <person name="Long H."/>
            <person name="Ramasamy R.K."/>
            <person name="Rodriguez J.C."/>
            <person name="Van S.L."/>
            <person name="Yuan L."/>
            <person name="Wang Z."/>
            <person name="Xia Z."/>
            <person name="Xiao L."/>
            <person name="Anderson O.D."/>
            <person name="Ouyang S."/>
            <person name="Liang Y."/>
            <person name="Zimin A.V."/>
            <person name="Pertea G."/>
            <person name="Qi P."/>
            <person name="Bennetzen J.L."/>
            <person name="Dai X."/>
            <person name="Dawson M.W."/>
            <person name="Muller H.G."/>
            <person name="Kugler K."/>
            <person name="Rivarola-Duarte L."/>
            <person name="Spannagl M."/>
            <person name="Mayer K.F.X."/>
            <person name="Lu F.H."/>
            <person name="Bevan M.W."/>
            <person name="Leroy P."/>
            <person name="Li P."/>
            <person name="You F.M."/>
            <person name="Sun Q."/>
            <person name="Liu Z."/>
            <person name="Lyons E."/>
            <person name="Wicker T."/>
            <person name="Salzberg S.L."/>
            <person name="Devos K.M."/>
            <person name="Dvorak J."/>
        </authorList>
    </citation>
    <scope>NUCLEOTIDE SEQUENCE [LARGE SCALE GENOMIC DNA]</scope>
    <source>
        <strain evidence="1">cv. AL8/78</strain>
    </source>
</reference>
<evidence type="ECO:0000313" key="2">
    <source>
        <dbReference type="Proteomes" id="UP000015105"/>
    </source>
</evidence>
<protein>
    <submittedName>
        <fullName evidence="1">Uncharacterized protein</fullName>
    </submittedName>
</protein>
<name>A0A453IS79_AEGTS</name>